<feature type="modified residue" description="4-aspartylphosphate" evidence="1">
    <location>
        <position position="65"/>
    </location>
</feature>
<keyword evidence="1" id="KW-0597">Phosphoprotein</keyword>
<evidence type="ECO:0000259" key="2">
    <source>
        <dbReference type="PROSITE" id="PS50110"/>
    </source>
</evidence>
<evidence type="ECO:0000313" key="4">
    <source>
        <dbReference type="Proteomes" id="UP000321513"/>
    </source>
</evidence>
<evidence type="ECO:0000256" key="1">
    <source>
        <dbReference type="PROSITE-ProRule" id="PRU00169"/>
    </source>
</evidence>
<dbReference type="InterPro" id="IPR001789">
    <property type="entry name" value="Sig_transdc_resp-reg_receiver"/>
</dbReference>
<dbReference type="AlphaFoldDB" id="A0A512BJF4"/>
<gene>
    <name evidence="3" type="ORF">SAE01_45970</name>
</gene>
<dbReference type="InterPro" id="IPR011006">
    <property type="entry name" value="CheY-like_superfamily"/>
</dbReference>
<dbReference type="InterPro" id="IPR052893">
    <property type="entry name" value="TCS_response_regulator"/>
</dbReference>
<accession>A0A512BJF4</accession>
<protein>
    <submittedName>
        <fullName evidence="3">Response regulator</fullName>
    </submittedName>
</protein>
<dbReference type="Gene3D" id="3.40.50.2300">
    <property type="match status" value="1"/>
</dbReference>
<organism evidence="3 4">
    <name type="scientific">Segetibacter aerophilus</name>
    <dbReference type="NCBI Taxonomy" id="670293"/>
    <lineage>
        <taxon>Bacteria</taxon>
        <taxon>Pseudomonadati</taxon>
        <taxon>Bacteroidota</taxon>
        <taxon>Chitinophagia</taxon>
        <taxon>Chitinophagales</taxon>
        <taxon>Chitinophagaceae</taxon>
        <taxon>Segetibacter</taxon>
    </lineage>
</organism>
<comment type="caution">
    <text evidence="3">The sequence shown here is derived from an EMBL/GenBank/DDBJ whole genome shotgun (WGS) entry which is preliminary data.</text>
</comment>
<dbReference type="SUPFAM" id="SSF52172">
    <property type="entry name" value="CheY-like"/>
    <property type="match status" value="1"/>
</dbReference>
<sequence length="154" mass="17764">MLAVMSQSVPNPIILIDDDPDDLELFASAFNELEIVNEVVTFNNGYDALEFLKNSGRQPLFILCDINMPKVNGLDLRQMIYDDMVLRQKSIPFLFLSTADDRIFVDKAYNLAVQGYFKKPAHLGEIKEMLKAIIIYWRHSHHPNSRNKFITRTS</sequence>
<name>A0A512BJF4_9BACT</name>
<dbReference type="Proteomes" id="UP000321513">
    <property type="component" value="Unassembled WGS sequence"/>
</dbReference>
<feature type="domain" description="Response regulatory" evidence="2">
    <location>
        <begin position="12"/>
        <end position="134"/>
    </location>
</feature>
<dbReference type="PANTHER" id="PTHR44520:SF2">
    <property type="entry name" value="RESPONSE REGULATOR RCP1"/>
    <property type="match status" value="1"/>
</dbReference>
<evidence type="ECO:0000313" key="3">
    <source>
        <dbReference type="EMBL" id="GEO12101.1"/>
    </source>
</evidence>
<dbReference type="PROSITE" id="PS50110">
    <property type="entry name" value="RESPONSE_REGULATORY"/>
    <property type="match status" value="1"/>
</dbReference>
<dbReference type="GO" id="GO:0000160">
    <property type="term" value="P:phosphorelay signal transduction system"/>
    <property type="evidence" value="ECO:0007669"/>
    <property type="project" value="InterPro"/>
</dbReference>
<dbReference type="PANTHER" id="PTHR44520">
    <property type="entry name" value="RESPONSE REGULATOR RCP1-RELATED"/>
    <property type="match status" value="1"/>
</dbReference>
<reference evidence="3 4" key="1">
    <citation type="submission" date="2019-07" db="EMBL/GenBank/DDBJ databases">
        <title>Whole genome shotgun sequence of Segetibacter aerophilus NBRC 106135.</title>
        <authorList>
            <person name="Hosoyama A."/>
            <person name="Uohara A."/>
            <person name="Ohji S."/>
            <person name="Ichikawa N."/>
        </authorList>
    </citation>
    <scope>NUCLEOTIDE SEQUENCE [LARGE SCALE GENOMIC DNA]</scope>
    <source>
        <strain evidence="3 4">NBRC 106135</strain>
    </source>
</reference>
<proteinExistence type="predicted"/>
<dbReference type="EMBL" id="BJYT01000039">
    <property type="protein sequence ID" value="GEO12101.1"/>
    <property type="molecule type" value="Genomic_DNA"/>
</dbReference>
<keyword evidence="4" id="KW-1185">Reference proteome</keyword>
<dbReference type="SMART" id="SM00448">
    <property type="entry name" value="REC"/>
    <property type="match status" value="1"/>
</dbReference>
<dbReference type="Pfam" id="PF00072">
    <property type="entry name" value="Response_reg"/>
    <property type="match status" value="1"/>
</dbReference>